<reference evidence="2 3" key="1">
    <citation type="submission" date="2019-07" db="EMBL/GenBank/DDBJ databases">
        <title>Rhodococcus cavernicolus sp. nov., isolated from a cave.</title>
        <authorList>
            <person name="Lee S.D."/>
        </authorList>
    </citation>
    <scope>NUCLEOTIDE SEQUENCE [LARGE SCALE GENOMIC DNA]</scope>
    <source>
        <strain evidence="2 3">C1-24</strain>
    </source>
</reference>
<keyword evidence="3" id="KW-1185">Reference proteome</keyword>
<gene>
    <name evidence="2" type="ORF">FOY51_23005</name>
</gene>
<comment type="caution">
    <text evidence="2">The sequence shown here is derived from an EMBL/GenBank/DDBJ whole genome shotgun (WGS) entry which is preliminary data.</text>
</comment>
<name>A0A5A7S7N5_9NOCA</name>
<dbReference type="EMBL" id="VLNY01000016">
    <property type="protein sequence ID" value="KAA0018913.1"/>
    <property type="molecule type" value="Genomic_DNA"/>
</dbReference>
<dbReference type="Gene3D" id="3.10.450.50">
    <property type="match status" value="1"/>
</dbReference>
<dbReference type="InterPro" id="IPR032710">
    <property type="entry name" value="NTF2-like_dom_sf"/>
</dbReference>
<evidence type="ECO:0000313" key="3">
    <source>
        <dbReference type="Proteomes" id="UP000322244"/>
    </source>
</evidence>
<dbReference type="SUPFAM" id="SSF54427">
    <property type="entry name" value="NTF2-like"/>
    <property type="match status" value="1"/>
</dbReference>
<dbReference type="RefSeq" id="WP_149432618.1">
    <property type="nucleotide sequence ID" value="NZ_VLNY01000016.1"/>
</dbReference>
<sequence>MGTVGRDDTEDLRRAERGLQAAQLAADADALDRLLDDRLIFTLGMDGKTYSKQDDLDIQRSGSQQLTRVDEEDLQVFVEGDTGVTWFLGTLAGEIGGEPFGARMRYTRTWLRDGSGDWRVIAAHASSVPE</sequence>
<feature type="domain" description="DUF4440" evidence="1">
    <location>
        <begin position="12"/>
        <end position="120"/>
    </location>
</feature>
<evidence type="ECO:0000259" key="1">
    <source>
        <dbReference type="Pfam" id="PF14534"/>
    </source>
</evidence>
<dbReference type="AlphaFoldDB" id="A0A5A7S7N5"/>
<organism evidence="2 3">
    <name type="scientific">Antrihabitans cavernicola</name>
    <dbReference type="NCBI Taxonomy" id="2495913"/>
    <lineage>
        <taxon>Bacteria</taxon>
        <taxon>Bacillati</taxon>
        <taxon>Actinomycetota</taxon>
        <taxon>Actinomycetes</taxon>
        <taxon>Mycobacteriales</taxon>
        <taxon>Nocardiaceae</taxon>
        <taxon>Antrihabitans</taxon>
    </lineage>
</organism>
<dbReference type="OrthoDB" id="3578550at2"/>
<protein>
    <submittedName>
        <fullName evidence="2">Nuclear transport factor 2 family protein</fullName>
    </submittedName>
</protein>
<dbReference type="Pfam" id="PF14534">
    <property type="entry name" value="DUF4440"/>
    <property type="match status" value="1"/>
</dbReference>
<evidence type="ECO:0000313" key="2">
    <source>
        <dbReference type="EMBL" id="KAA0018913.1"/>
    </source>
</evidence>
<proteinExistence type="predicted"/>
<dbReference type="InterPro" id="IPR027843">
    <property type="entry name" value="DUF4440"/>
</dbReference>
<accession>A0A5A7S7N5</accession>
<dbReference type="Proteomes" id="UP000322244">
    <property type="component" value="Unassembled WGS sequence"/>
</dbReference>